<organism evidence="1 2">
    <name type="scientific">Populus trichocarpa</name>
    <name type="common">Western balsam poplar</name>
    <name type="synonym">Populus balsamifera subsp. trichocarpa</name>
    <dbReference type="NCBI Taxonomy" id="3694"/>
    <lineage>
        <taxon>Eukaryota</taxon>
        <taxon>Viridiplantae</taxon>
        <taxon>Streptophyta</taxon>
        <taxon>Embryophyta</taxon>
        <taxon>Tracheophyta</taxon>
        <taxon>Spermatophyta</taxon>
        <taxon>Magnoliopsida</taxon>
        <taxon>eudicotyledons</taxon>
        <taxon>Gunneridae</taxon>
        <taxon>Pentapetalae</taxon>
        <taxon>rosids</taxon>
        <taxon>fabids</taxon>
        <taxon>Malpighiales</taxon>
        <taxon>Salicaceae</taxon>
        <taxon>Saliceae</taxon>
        <taxon>Populus</taxon>
    </lineage>
</organism>
<dbReference type="EMBL" id="CM009295">
    <property type="protein sequence ID" value="PNT33550.1"/>
    <property type="molecule type" value="Genomic_DNA"/>
</dbReference>
<gene>
    <name evidence="1" type="ORF">POPTR_006G245500</name>
</gene>
<protein>
    <submittedName>
        <fullName evidence="1">Uncharacterized protein</fullName>
    </submittedName>
</protein>
<evidence type="ECO:0000313" key="1">
    <source>
        <dbReference type="EMBL" id="PNT33550.1"/>
    </source>
</evidence>
<dbReference type="AlphaFoldDB" id="U5GC71"/>
<dbReference type="InParanoid" id="U5GC71"/>
<reference evidence="1 2" key="1">
    <citation type="journal article" date="2006" name="Science">
        <title>The genome of black cottonwood, Populus trichocarpa (Torr. &amp; Gray).</title>
        <authorList>
            <person name="Tuskan G.A."/>
            <person name="Difazio S."/>
            <person name="Jansson S."/>
            <person name="Bohlmann J."/>
            <person name="Grigoriev I."/>
            <person name="Hellsten U."/>
            <person name="Putnam N."/>
            <person name="Ralph S."/>
            <person name="Rombauts S."/>
            <person name="Salamov A."/>
            <person name="Schein J."/>
            <person name="Sterck L."/>
            <person name="Aerts A."/>
            <person name="Bhalerao R.R."/>
            <person name="Bhalerao R.P."/>
            <person name="Blaudez D."/>
            <person name="Boerjan W."/>
            <person name="Brun A."/>
            <person name="Brunner A."/>
            <person name="Busov V."/>
            <person name="Campbell M."/>
            <person name="Carlson J."/>
            <person name="Chalot M."/>
            <person name="Chapman J."/>
            <person name="Chen G.L."/>
            <person name="Cooper D."/>
            <person name="Coutinho P.M."/>
            <person name="Couturier J."/>
            <person name="Covert S."/>
            <person name="Cronk Q."/>
            <person name="Cunningham R."/>
            <person name="Davis J."/>
            <person name="Degroeve S."/>
            <person name="Dejardin A."/>
            <person name="Depamphilis C."/>
            <person name="Detter J."/>
            <person name="Dirks B."/>
            <person name="Dubchak I."/>
            <person name="Duplessis S."/>
            <person name="Ehlting J."/>
            <person name="Ellis B."/>
            <person name="Gendler K."/>
            <person name="Goodstein D."/>
            <person name="Gribskov M."/>
            <person name="Grimwood J."/>
            <person name="Groover A."/>
            <person name="Gunter L."/>
            <person name="Hamberger B."/>
            <person name="Heinze B."/>
            <person name="Helariutta Y."/>
            <person name="Henrissat B."/>
            <person name="Holligan D."/>
            <person name="Holt R."/>
            <person name="Huang W."/>
            <person name="Islam-Faridi N."/>
            <person name="Jones S."/>
            <person name="Jones-Rhoades M."/>
            <person name="Jorgensen R."/>
            <person name="Joshi C."/>
            <person name="Kangasjarvi J."/>
            <person name="Karlsson J."/>
            <person name="Kelleher C."/>
            <person name="Kirkpatrick R."/>
            <person name="Kirst M."/>
            <person name="Kohler A."/>
            <person name="Kalluri U."/>
            <person name="Larimer F."/>
            <person name="Leebens-Mack J."/>
            <person name="Leple J.C."/>
            <person name="Locascio P."/>
            <person name="Lou Y."/>
            <person name="Lucas S."/>
            <person name="Martin F."/>
            <person name="Montanini B."/>
            <person name="Napoli C."/>
            <person name="Nelson D.R."/>
            <person name="Nelson C."/>
            <person name="Nieminen K."/>
            <person name="Nilsson O."/>
            <person name="Pereda V."/>
            <person name="Peter G."/>
            <person name="Philippe R."/>
            <person name="Pilate G."/>
            <person name="Poliakov A."/>
            <person name="Razumovskaya J."/>
            <person name="Richardson P."/>
            <person name="Rinaldi C."/>
            <person name="Ritland K."/>
            <person name="Rouze P."/>
            <person name="Ryaboy D."/>
            <person name="Schmutz J."/>
            <person name="Schrader J."/>
            <person name="Segerman B."/>
            <person name="Shin H."/>
            <person name="Siddiqui A."/>
            <person name="Sterky F."/>
            <person name="Terry A."/>
            <person name="Tsai C.J."/>
            <person name="Uberbacher E."/>
            <person name="Unneberg P."/>
            <person name="Vahala J."/>
            <person name="Wall K."/>
            <person name="Wessler S."/>
            <person name="Yang G."/>
            <person name="Yin T."/>
            <person name="Douglas C."/>
            <person name="Marra M."/>
            <person name="Sandberg G."/>
            <person name="Van de Peer Y."/>
            <person name="Rokhsar D."/>
        </authorList>
    </citation>
    <scope>NUCLEOTIDE SEQUENCE [LARGE SCALE GENOMIC DNA]</scope>
    <source>
        <strain evidence="2">cv. Nisqually</strain>
    </source>
</reference>
<sequence length="121" mass="14053">MQAPTKLEHMNTCNLGHILQKIPKYNAYPNPSLHNFRITERTLTTPTSPPTRFLNSTHNIPVKLQSNKMLKNSRNYKRAITVLSYIPPTKSWKVSPMLSRYLPKKGEHDMKNAFLFFSIKI</sequence>
<dbReference type="Proteomes" id="UP000006729">
    <property type="component" value="Chromosome 6"/>
</dbReference>
<proteinExistence type="predicted"/>
<evidence type="ECO:0000313" key="2">
    <source>
        <dbReference type="Proteomes" id="UP000006729"/>
    </source>
</evidence>
<accession>U5GC71</accession>
<keyword evidence="2" id="KW-1185">Reference proteome</keyword>
<name>U5GC71_POPTR</name>